<feature type="region of interest" description="Disordered" evidence="1">
    <location>
        <begin position="87"/>
        <end position="143"/>
    </location>
</feature>
<dbReference type="Pfam" id="PF03456">
    <property type="entry name" value="uDENN"/>
    <property type="match status" value="1"/>
</dbReference>
<evidence type="ECO:0000313" key="3">
    <source>
        <dbReference type="EMBL" id="KAF0303867.1"/>
    </source>
</evidence>
<dbReference type="GO" id="GO:0032483">
    <property type="term" value="P:regulation of Rab protein signal transduction"/>
    <property type="evidence" value="ECO:0007669"/>
    <property type="project" value="TreeGrafter"/>
</dbReference>
<proteinExistence type="predicted"/>
<dbReference type="Proteomes" id="UP000440578">
    <property type="component" value="Unassembled WGS sequence"/>
</dbReference>
<comment type="caution">
    <text evidence="3">The sequence shown here is derived from an EMBL/GenBank/DDBJ whole genome shotgun (WGS) entry which is preliminary data.</text>
</comment>
<dbReference type="SMART" id="SM00799">
    <property type="entry name" value="DENN"/>
    <property type="match status" value="1"/>
</dbReference>
<accession>A0A6A4W7Y4</accession>
<protein>
    <submittedName>
        <fullName evidence="3">MAP kinase-activating death domain protein</fullName>
    </submittedName>
</protein>
<dbReference type="GO" id="GO:0005829">
    <property type="term" value="C:cytosol"/>
    <property type="evidence" value="ECO:0007669"/>
    <property type="project" value="TreeGrafter"/>
</dbReference>
<dbReference type="InterPro" id="IPR039980">
    <property type="entry name" value="MADD"/>
</dbReference>
<dbReference type="GO" id="GO:0005085">
    <property type="term" value="F:guanyl-nucleotide exchange factor activity"/>
    <property type="evidence" value="ECO:0007669"/>
    <property type="project" value="TreeGrafter"/>
</dbReference>
<dbReference type="GO" id="GO:0042981">
    <property type="term" value="P:regulation of apoptotic process"/>
    <property type="evidence" value="ECO:0007669"/>
    <property type="project" value="TreeGrafter"/>
</dbReference>
<evidence type="ECO:0000256" key="1">
    <source>
        <dbReference type="SAM" id="MobiDB-lite"/>
    </source>
</evidence>
<keyword evidence="3" id="KW-0808">Transferase</keyword>
<dbReference type="EMBL" id="VIIS01000911">
    <property type="protein sequence ID" value="KAF0303867.1"/>
    <property type="molecule type" value="Genomic_DNA"/>
</dbReference>
<dbReference type="Gene3D" id="3.30.450.200">
    <property type="match status" value="1"/>
</dbReference>
<dbReference type="Pfam" id="PF02141">
    <property type="entry name" value="DENN"/>
    <property type="match status" value="1"/>
</dbReference>
<keyword evidence="4" id="KW-1185">Reference proteome</keyword>
<dbReference type="OrthoDB" id="6282239at2759"/>
<evidence type="ECO:0000313" key="4">
    <source>
        <dbReference type="Proteomes" id="UP000440578"/>
    </source>
</evidence>
<feature type="compositionally biased region" description="Basic and acidic residues" evidence="1">
    <location>
        <begin position="87"/>
        <end position="110"/>
    </location>
</feature>
<dbReference type="Gene3D" id="3.40.50.11500">
    <property type="match status" value="1"/>
</dbReference>
<dbReference type="PANTHER" id="PTHR13008">
    <property type="entry name" value="MAP-KINASE ACTIVATING DEATH DOMAIN PROTEIN MADD /DENN/AEX-3 C.ELEGANS"/>
    <property type="match status" value="1"/>
</dbReference>
<feature type="compositionally biased region" description="Low complexity" evidence="1">
    <location>
        <begin position="600"/>
        <end position="612"/>
    </location>
</feature>
<dbReference type="PANTHER" id="PTHR13008:SF7">
    <property type="entry name" value="MAP KINASE-ACTIVATING DEATH DOMAIN PROTEIN"/>
    <property type="match status" value="1"/>
</dbReference>
<name>A0A6A4W7Y4_AMPAM</name>
<dbReference type="GO" id="GO:0016301">
    <property type="term" value="F:kinase activity"/>
    <property type="evidence" value="ECO:0007669"/>
    <property type="project" value="UniProtKB-KW"/>
</dbReference>
<feature type="compositionally biased region" description="Basic and acidic residues" evidence="1">
    <location>
        <begin position="776"/>
        <end position="794"/>
    </location>
</feature>
<reference evidence="3 4" key="1">
    <citation type="submission" date="2019-07" db="EMBL/GenBank/DDBJ databases">
        <title>Draft genome assembly of a fouling barnacle, Amphibalanus amphitrite (Darwin, 1854): The first reference genome for Thecostraca.</title>
        <authorList>
            <person name="Kim W."/>
        </authorList>
    </citation>
    <scope>NUCLEOTIDE SEQUENCE [LARGE SCALE GENOMIC DNA]</scope>
    <source>
        <strain evidence="3">SNU_AA5</strain>
        <tissue evidence="3">Soma without cirri and trophi</tissue>
    </source>
</reference>
<dbReference type="PROSITE" id="PS50211">
    <property type="entry name" value="DENN"/>
    <property type="match status" value="1"/>
</dbReference>
<dbReference type="SMART" id="SM00800">
    <property type="entry name" value="uDENN"/>
    <property type="match status" value="1"/>
</dbReference>
<feature type="compositionally biased region" description="Polar residues" evidence="1">
    <location>
        <begin position="814"/>
        <end position="852"/>
    </location>
</feature>
<gene>
    <name evidence="3" type="primary">MADD_0</name>
    <name evidence="3" type="ORF">FJT64_024229</name>
</gene>
<feature type="region of interest" description="Disordered" evidence="1">
    <location>
        <begin position="730"/>
        <end position="879"/>
    </location>
</feature>
<organism evidence="3 4">
    <name type="scientific">Amphibalanus amphitrite</name>
    <name type="common">Striped barnacle</name>
    <name type="synonym">Balanus amphitrite</name>
    <dbReference type="NCBI Taxonomy" id="1232801"/>
    <lineage>
        <taxon>Eukaryota</taxon>
        <taxon>Metazoa</taxon>
        <taxon>Ecdysozoa</taxon>
        <taxon>Arthropoda</taxon>
        <taxon>Crustacea</taxon>
        <taxon>Multicrustacea</taxon>
        <taxon>Cirripedia</taxon>
        <taxon>Thoracica</taxon>
        <taxon>Thoracicalcarea</taxon>
        <taxon>Balanomorpha</taxon>
        <taxon>Balanoidea</taxon>
        <taxon>Balanidae</taxon>
        <taxon>Amphibalaninae</taxon>
        <taxon>Amphibalanus</taxon>
    </lineage>
</organism>
<dbReference type="InterPro" id="IPR043153">
    <property type="entry name" value="DENN_C"/>
</dbReference>
<feature type="compositionally biased region" description="Polar residues" evidence="1">
    <location>
        <begin position="864"/>
        <end position="873"/>
    </location>
</feature>
<dbReference type="InterPro" id="IPR037516">
    <property type="entry name" value="Tripartite_DENN"/>
</dbReference>
<dbReference type="AlphaFoldDB" id="A0A6A4W7Y4"/>
<feature type="compositionally biased region" description="Low complexity" evidence="1">
    <location>
        <begin position="658"/>
        <end position="684"/>
    </location>
</feature>
<evidence type="ECO:0000259" key="2">
    <source>
        <dbReference type="PROSITE" id="PS50211"/>
    </source>
</evidence>
<feature type="compositionally biased region" description="Acidic residues" evidence="1">
    <location>
        <begin position="764"/>
        <end position="775"/>
    </location>
</feature>
<dbReference type="InterPro" id="IPR005113">
    <property type="entry name" value="uDENN_dom"/>
</dbReference>
<dbReference type="InterPro" id="IPR001194">
    <property type="entry name" value="cDENN_dom"/>
</dbReference>
<feature type="region of interest" description="Disordered" evidence="1">
    <location>
        <begin position="589"/>
        <end position="612"/>
    </location>
</feature>
<keyword evidence="3" id="KW-0418">Kinase</keyword>
<feature type="region of interest" description="Disordered" evidence="1">
    <location>
        <begin position="653"/>
        <end position="705"/>
    </location>
</feature>
<feature type="compositionally biased region" description="Acidic residues" evidence="1">
    <location>
        <begin position="691"/>
        <end position="700"/>
    </location>
</feature>
<sequence length="879" mass="96379">MATERRPICPRLIDYLVVVGTRSPSRQCSVQPPELLRRYPPDEHKDFPLPLDVVCFCQPEGCVTVGPKKTVLREATSFVFALTNKDSGKTRDHRSTTAAPDSDRLADDVTRPVTSPTRTAAAGDNGDPTGSSPRSSRRKQRTKHHTLTSLCIISHHPFFSSFRECLFLLRKLIDACNENASPKRVGASRSNNRESVWSVLTGRGQETPLPSILLHDVREIETWILRLLSAPVPVPGKTASGGEFFYCVPNLHTARRSGCRSSLLSPELHRPLTLALPDHTRFSLIDFPLHLPLELLGVETCLQVLTLIILEYKLVIQSRDYNALTMSVMAFVALIYPLEYMFPVIPMLPTCMSCAEQLLLAPTPFIIGVPASFLLYKRHFRLPDDVWLVDLDSNKVVPPSAGRGASLATRTRVLRTEDPSAPGLSSMSMVQQPIKNLDQLPRESVERCQQVPASGGSIRFFNSQNVLANFTEHTRTLRLYPRPVVAFQINSFLRSRPRVTQFLNRGWPAHRVPLPDLENGWADCAQIWHIARDQLVGCRAQAVEYLAEWALSPTNAAFLRVQTGVFDPTQIGDKAKWYSHQLEAVRFTTEAVPTDESGSDSDGAPSSSSSYSSLSDFVSEMQLSDLSPAVLEPAGGGVVSGIDTKSVYTPPSALLVPGSARSSDSAHQSSGGSSSRSSISSQGGEDMRETADEDEDEEEQSVYPIQTDAVDAFWKAMIRHSNLKYMQDRAAAGRGQPAEGPPVPEFRSLPPSQTLSCPALAEYGEPEQSSDDQLQEDDHQDLGQAVEESKDVEKSPPPGERNPKRLLDGLDSMSVDSDTASVATTPRTVISTRRQSPTPSLSSETSCATLSSEPPGRPPRLASRTVSPLTSLVASEGRQ</sequence>
<feature type="domain" description="UDENN" evidence="2">
    <location>
        <begin position="15"/>
        <end position="535"/>
    </location>
</feature>